<evidence type="ECO:0000313" key="4">
    <source>
        <dbReference type="EMBL" id="SFO44765.1"/>
    </source>
</evidence>
<evidence type="ECO:0000259" key="3">
    <source>
        <dbReference type="Pfam" id="PF07859"/>
    </source>
</evidence>
<sequence length="345" mass="37405">MSWQARVSTLLVRWGVRPGVELVPDTVSVARTARRLLCVFTDLCCRPHPEATIVRVAAPAPDGIEVRGEWVLPPGTPPPETVGGIGDGVPGGGVPDLRGGAVFYIHGSGYTVASARTHRAITSRLAVWTGRPVFACDYRLAPVHRFPAAADDVDAAFTWLIDHGARPDQVVIAGDSAGVQLGLALAAEYTARTQSPAVAALLFFSPLVDLSLARVREWESGRRRDPLVSAARVERLLRVYLDGAEMTSPRLRFTSEGLRGLPPMQIHVSDAEFLYADTRHLVEMIEAADGQTELQLWPGQLHVFQALPGFVPEATHSLRAAATFAHHHLERARPTDNRPVTDDPA</sequence>
<dbReference type="EMBL" id="FOUY01000060">
    <property type="protein sequence ID" value="SFO44765.1"/>
    <property type="molecule type" value="Genomic_DNA"/>
</dbReference>
<dbReference type="Proteomes" id="UP000199614">
    <property type="component" value="Unassembled WGS sequence"/>
</dbReference>
<evidence type="ECO:0000256" key="1">
    <source>
        <dbReference type="ARBA" id="ARBA00010515"/>
    </source>
</evidence>
<feature type="domain" description="Alpha/beta hydrolase fold-3" evidence="3">
    <location>
        <begin position="102"/>
        <end position="305"/>
    </location>
</feature>
<keyword evidence="5" id="KW-1185">Reference proteome</keyword>
<organism evidence="4 5">
    <name type="scientific">Pseudonocardia ammonioxydans</name>
    <dbReference type="NCBI Taxonomy" id="260086"/>
    <lineage>
        <taxon>Bacteria</taxon>
        <taxon>Bacillati</taxon>
        <taxon>Actinomycetota</taxon>
        <taxon>Actinomycetes</taxon>
        <taxon>Pseudonocardiales</taxon>
        <taxon>Pseudonocardiaceae</taxon>
        <taxon>Pseudonocardia</taxon>
    </lineage>
</organism>
<dbReference type="InterPro" id="IPR013094">
    <property type="entry name" value="AB_hydrolase_3"/>
</dbReference>
<proteinExistence type="inferred from homology"/>
<comment type="similarity">
    <text evidence="1">Belongs to the 'GDXG' lipolytic enzyme family.</text>
</comment>
<dbReference type="PANTHER" id="PTHR48081">
    <property type="entry name" value="AB HYDROLASE SUPERFAMILY PROTEIN C4A8.06C"/>
    <property type="match status" value="1"/>
</dbReference>
<dbReference type="PANTHER" id="PTHR48081:SF30">
    <property type="entry name" value="ACETYL-HYDROLASE LIPR-RELATED"/>
    <property type="match status" value="1"/>
</dbReference>
<evidence type="ECO:0000256" key="2">
    <source>
        <dbReference type="ARBA" id="ARBA00022801"/>
    </source>
</evidence>
<accession>A0A1I5H918</accession>
<evidence type="ECO:0000313" key="5">
    <source>
        <dbReference type="Proteomes" id="UP000199614"/>
    </source>
</evidence>
<dbReference type="Gene3D" id="3.40.50.1820">
    <property type="entry name" value="alpha/beta hydrolase"/>
    <property type="match status" value="1"/>
</dbReference>
<name>A0A1I5H918_PSUAM</name>
<dbReference type="Pfam" id="PF07859">
    <property type="entry name" value="Abhydrolase_3"/>
    <property type="match status" value="1"/>
</dbReference>
<dbReference type="STRING" id="260086.SAMN05216207_10609"/>
<protein>
    <submittedName>
        <fullName evidence="4">Acetyl esterase/lipase</fullName>
    </submittedName>
</protein>
<reference evidence="4 5" key="1">
    <citation type="submission" date="2016-10" db="EMBL/GenBank/DDBJ databases">
        <authorList>
            <person name="de Groot N.N."/>
        </authorList>
    </citation>
    <scope>NUCLEOTIDE SEQUENCE [LARGE SCALE GENOMIC DNA]</scope>
    <source>
        <strain evidence="4 5">CGMCC 4.1877</strain>
    </source>
</reference>
<keyword evidence="2" id="KW-0378">Hydrolase</keyword>
<gene>
    <name evidence="4" type="ORF">SAMN05216207_10609</name>
</gene>
<dbReference type="InterPro" id="IPR050300">
    <property type="entry name" value="GDXG_lipolytic_enzyme"/>
</dbReference>
<dbReference type="RefSeq" id="WP_093355323.1">
    <property type="nucleotide sequence ID" value="NZ_FOUY01000060.1"/>
</dbReference>
<dbReference type="SUPFAM" id="SSF53474">
    <property type="entry name" value="alpha/beta-Hydrolases"/>
    <property type="match status" value="1"/>
</dbReference>
<dbReference type="OrthoDB" id="128186at2"/>
<dbReference type="GO" id="GO:0004806">
    <property type="term" value="F:triacylglycerol lipase activity"/>
    <property type="evidence" value="ECO:0007669"/>
    <property type="project" value="TreeGrafter"/>
</dbReference>
<dbReference type="AlphaFoldDB" id="A0A1I5H918"/>
<dbReference type="InterPro" id="IPR029058">
    <property type="entry name" value="AB_hydrolase_fold"/>
</dbReference>